<dbReference type="InterPro" id="IPR037107">
    <property type="entry name" value="Put_OMP_sf"/>
</dbReference>
<feature type="chain" id="PRO_5016241713" description="Lipid A deacylase LpxR family protein" evidence="1">
    <location>
        <begin position="22"/>
        <end position="332"/>
    </location>
</feature>
<name>A0A327QSF4_9BACT</name>
<keyword evidence="1" id="KW-0732">Signal</keyword>
<dbReference type="Pfam" id="PF09982">
    <property type="entry name" value="LpxR"/>
    <property type="match status" value="1"/>
</dbReference>
<comment type="caution">
    <text evidence="2">The sequence shown here is derived from an EMBL/GenBank/DDBJ whole genome shotgun (WGS) entry which is preliminary data.</text>
</comment>
<gene>
    <name evidence="2" type="ORF">LX64_01952</name>
</gene>
<evidence type="ECO:0008006" key="4">
    <source>
        <dbReference type="Google" id="ProtNLM"/>
    </source>
</evidence>
<reference evidence="2 3" key="1">
    <citation type="submission" date="2018-06" db="EMBL/GenBank/DDBJ databases">
        <title>Genomic Encyclopedia of Archaeal and Bacterial Type Strains, Phase II (KMG-II): from individual species to whole genera.</title>
        <authorList>
            <person name="Goeker M."/>
        </authorList>
    </citation>
    <scope>NUCLEOTIDE SEQUENCE [LARGE SCALE GENOMIC DNA]</scope>
    <source>
        <strain evidence="2 3">DSM 23857</strain>
    </source>
</reference>
<dbReference type="OrthoDB" id="622552at2"/>
<protein>
    <recommendedName>
        <fullName evidence="4">Lipid A deacylase LpxR family protein</fullName>
    </recommendedName>
</protein>
<evidence type="ECO:0000313" key="3">
    <source>
        <dbReference type="Proteomes" id="UP000249547"/>
    </source>
</evidence>
<dbReference type="RefSeq" id="WP_111597409.1">
    <property type="nucleotide sequence ID" value="NZ_QLLL01000003.1"/>
</dbReference>
<dbReference type="AlphaFoldDB" id="A0A327QSF4"/>
<dbReference type="Proteomes" id="UP000249547">
    <property type="component" value="Unassembled WGS sequence"/>
</dbReference>
<keyword evidence="3" id="KW-1185">Reference proteome</keyword>
<feature type="signal peptide" evidence="1">
    <location>
        <begin position="1"/>
        <end position="21"/>
    </location>
</feature>
<dbReference type="EMBL" id="QLLL01000003">
    <property type="protein sequence ID" value="RAJ06825.1"/>
    <property type="molecule type" value="Genomic_DNA"/>
</dbReference>
<dbReference type="InterPro" id="IPR018707">
    <property type="entry name" value="LpxR"/>
</dbReference>
<organism evidence="2 3">
    <name type="scientific">Chitinophaga skermanii</name>
    <dbReference type="NCBI Taxonomy" id="331697"/>
    <lineage>
        <taxon>Bacteria</taxon>
        <taxon>Pseudomonadati</taxon>
        <taxon>Bacteroidota</taxon>
        <taxon>Chitinophagia</taxon>
        <taxon>Chitinophagales</taxon>
        <taxon>Chitinophagaceae</taxon>
        <taxon>Chitinophaga</taxon>
    </lineage>
</organism>
<accession>A0A327QSF4</accession>
<proteinExistence type="predicted"/>
<dbReference type="Gene3D" id="2.40.128.140">
    <property type="entry name" value="Outer membrane protein"/>
    <property type="match status" value="1"/>
</dbReference>
<evidence type="ECO:0000256" key="1">
    <source>
        <dbReference type="SAM" id="SignalP"/>
    </source>
</evidence>
<sequence>MKFFTRLITFLFACMPLCVVAQKKSQLQAMRIFFDDDFFNYRGEGTDREYTAGTKIDFYYTNEGKRNFFDKLLIRMASDADNLYGYGITQQMYAPNNIDTPGIVIGDRPYAGVLTINHSLVSSDMKRGQKITTQLDIGVIGPWAFAEQTQNFAHNLIGYREAQGWDNQIANDIIINYYILYEKLLINPSPNLQIIGLLESNIGTRYNNLAVGLTFRAGIYNSYFCNYEKPSVGQRASRTCSDFRKFQVYVFMRPVVRAVMDDATLQGGFFTHENSPYYLTKDQITRVHMQYDWGLVIARGRLGLSFSEKLRTKEFDTGVNHQIGNLTLYVGL</sequence>
<evidence type="ECO:0000313" key="2">
    <source>
        <dbReference type="EMBL" id="RAJ06825.1"/>
    </source>
</evidence>